<keyword evidence="2" id="KW-1185">Reference proteome</keyword>
<organism evidence="1 2">
    <name type="scientific">Chelonia mydas</name>
    <name type="common">Green sea-turtle</name>
    <name type="synonym">Chelonia agassizi</name>
    <dbReference type="NCBI Taxonomy" id="8469"/>
    <lineage>
        <taxon>Eukaryota</taxon>
        <taxon>Metazoa</taxon>
        <taxon>Chordata</taxon>
        <taxon>Craniata</taxon>
        <taxon>Vertebrata</taxon>
        <taxon>Euteleostomi</taxon>
        <taxon>Archelosauria</taxon>
        <taxon>Testudinata</taxon>
        <taxon>Testudines</taxon>
        <taxon>Cryptodira</taxon>
        <taxon>Durocryptodira</taxon>
        <taxon>Americhelydia</taxon>
        <taxon>Chelonioidea</taxon>
        <taxon>Cheloniidae</taxon>
        <taxon>Chelonia</taxon>
    </lineage>
</organism>
<dbReference type="EMBL" id="KB560124">
    <property type="protein sequence ID" value="EMP28842.1"/>
    <property type="molecule type" value="Genomic_DNA"/>
</dbReference>
<dbReference type="AlphaFoldDB" id="M7BKY8"/>
<name>M7BKY8_CHEMY</name>
<proteinExistence type="predicted"/>
<accession>M7BKY8</accession>
<reference evidence="2" key="1">
    <citation type="journal article" date="2013" name="Nat. Genet.">
        <title>The draft genomes of soft-shell turtle and green sea turtle yield insights into the development and evolution of the turtle-specific body plan.</title>
        <authorList>
            <person name="Wang Z."/>
            <person name="Pascual-Anaya J."/>
            <person name="Zadissa A."/>
            <person name="Li W."/>
            <person name="Niimura Y."/>
            <person name="Huang Z."/>
            <person name="Li C."/>
            <person name="White S."/>
            <person name="Xiong Z."/>
            <person name="Fang D."/>
            <person name="Wang B."/>
            <person name="Ming Y."/>
            <person name="Chen Y."/>
            <person name="Zheng Y."/>
            <person name="Kuraku S."/>
            <person name="Pignatelli M."/>
            <person name="Herrero J."/>
            <person name="Beal K."/>
            <person name="Nozawa M."/>
            <person name="Li Q."/>
            <person name="Wang J."/>
            <person name="Zhang H."/>
            <person name="Yu L."/>
            <person name="Shigenobu S."/>
            <person name="Wang J."/>
            <person name="Liu J."/>
            <person name="Flicek P."/>
            <person name="Searle S."/>
            <person name="Wang J."/>
            <person name="Kuratani S."/>
            <person name="Yin Y."/>
            <person name="Aken B."/>
            <person name="Zhang G."/>
            <person name="Irie N."/>
        </authorList>
    </citation>
    <scope>NUCLEOTIDE SEQUENCE [LARGE SCALE GENOMIC DNA]</scope>
</reference>
<sequence>MPYTPSPIVGYWTTVLTAGGRVAGEQGSSQQQDPPVLMAVLPFQELKDPKDSVYHYLQWSYWWNKVLLTDLLSLYRLVTGTLQPSSPLSISLECPVSGPLDAYSSHRFALSKETVQLSLPILLNLPEEFLCVVNQLDERRIDTQVHLNQPVLSIDSPGSPEFMLYDLQGTGSTTLEGSVCSEQEK</sequence>
<evidence type="ECO:0000313" key="2">
    <source>
        <dbReference type="Proteomes" id="UP000031443"/>
    </source>
</evidence>
<dbReference type="Proteomes" id="UP000031443">
    <property type="component" value="Unassembled WGS sequence"/>
</dbReference>
<protein>
    <submittedName>
        <fullName evidence="1">Uncharacterized protein</fullName>
    </submittedName>
</protein>
<gene>
    <name evidence="1" type="ORF">UY3_14049</name>
</gene>
<evidence type="ECO:0000313" key="1">
    <source>
        <dbReference type="EMBL" id="EMP28842.1"/>
    </source>
</evidence>